<dbReference type="AlphaFoldDB" id="K4IG45"/>
<dbReference type="Proteomes" id="UP000008514">
    <property type="component" value="Chromosome"/>
</dbReference>
<dbReference type="InterPro" id="IPR005901">
    <property type="entry name" value="GLPGLI"/>
</dbReference>
<dbReference type="Pfam" id="PF09697">
    <property type="entry name" value="Porph_ging"/>
    <property type="match status" value="1"/>
</dbReference>
<reference evidence="2" key="2">
    <citation type="submission" date="2012-09" db="EMBL/GenBank/DDBJ databases">
        <title>The complete sequence of Psychroflexus torquis an extreme psychrophile from sea-ice that is stimulated by light.</title>
        <authorList>
            <person name="Feng S."/>
            <person name="Powell S.M."/>
            <person name="Bowman J.P."/>
        </authorList>
    </citation>
    <scope>NUCLEOTIDE SEQUENCE [LARGE SCALE GENOMIC DNA]</scope>
    <source>
        <strain evidence="2">ATCC 700755</strain>
    </source>
</reference>
<feature type="chain" id="PRO_5003877697" evidence="1">
    <location>
        <begin position="19"/>
        <end position="229"/>
    </location>
</feature>
<proteinExistence type="predicted"/>
<protein>
    <submittedName>
        <fullName evidence="2">Porph_ging superfamily protein</fullName>
    </submittedName>
</protein>
<name>K4IG45_PSYTT</name>
<gene>
    <name evidence="2" type="ordered locus">P700755_001061</name>
</gene>
<organism evidence="2 3">
    <name type="scientific">Psychroflexus torquis (strain ATCC 700755 / CIP 106069 / ACAM 623)</name>
    <dbReference type="NCBI Taxonomy" id="313595"/>
    <lineage>
        <taxon>Bacteria</taxon>
        <taxon>Pseudomonadati</taxon>
        <taxon>Bacteroidota</taxon>
        <taxon>Flavobacteriia</taxon>
        <taxon>Flavobacteriales</taxon>
        <taxon>Flavobacteriaceae</taxon>
        <taxon>Psychroflexus</taxon>
    </lineage>
</organism>
<dbReference type="NCBIfam" id="TIGR01200">
    <property type="entry name" value="GLPGLI"/>
    <property type="match status" value="1"/>
</dbReference>
<dbReference type="STRING" id="313595.P700755_001061"/>
<evidence type="ECO:0000313" key="3">
    <source>
        <dbReference type="Proteomes" id="UP000008514"/>
    </source>
</evidence>
<evidence type="ECO:0000313" key="2">
    <source>
        <dbReference type="EMBL" id="AFU68031.1"/>
    </source>
</evidence>
<keyword evidence="3" id="KW-1185">Reference proteome</keyword>
<dbReference type="EMBL" id="CP003879">
    <property type="protein sequence ID" value="AFU68031.1"/>
    <property type="molecule type" value="Genomic_DNA"/>
</dbReference>
<dbReference type="OrthoDB" id="1068986at2"/>
<dbReference type="RefSeq" id="WP_015023637.1">
    <property type="nucleotide sequence ID" value="NC_018721.1"/>
</dbReference>
<keyword evidence="1" id="KW-0732">Signal</keyword>
<accession>K4IG45</accession>
<evidence type="ECO:0000256" key="1">
    <source>
        <dbReference type="SAM" id="SignalP"/>
    </source>
</evidence>
<feature type="signal peptide" evidence="1">
    <location>
        <begin position="1"/>
        <end position="18"/>
    </location>
</feature>
<dbReference type="KEGG" id="ptq:P700755_001061"/>
<reference evidence="2" key="1">
    <citation type="submission" date="2006-03" db="EMBL/GenBank/DDBJ databases">
        <authorList>
            <person name="Bowman J."/>
            <person name="Ferriera S."/>
            <person name="Johnson J."/>
            <person name="Kravitz S."/>
            <person name="Halpern A."/>
            <person name="Remington K."/>
            <person name="Beeson K."/>
            <person name="Tran B."/>
            <person name="Rogers Y.-H."/>
            <person name="Friedman R."/>
            <person name="Venter J.C."/>
        </authorList>
    </citation>
    <scope>NUCLEOTIDE SEQUENCE [LARGE SCALE GENOMIC DNA]</scope>
    <source>
        <strain evidence="2">ATCC 700755</strain>
    </source>
</reference>
<dbReference type="eggNOG" id="ENOG5032HCW">
    <property type="taxonomic scope" value="Bacteria"/>
</dbReference>
<dbReference type="HOGENOM" id="CLU_085659_0_1_10"/>
<sequence>MKLLKYFLLLFLFNFSSAQEGSVQYRNDAELDLYFQEIKDNDSIEWERVKEFGNLKLKIDKSIRHKLFFKNEKALFKPILNENDDYLLKLLKDKSGHFYKDNAENYFFVNKRFKNFNVQLVPIEWEITSDSKQILGYECLKAYGNKNHEGTHKSFSRIEAWFTNEIELSHGPYGINGLPGLILEAHKGSYHFYAEVLKIELQESISKPTKGEIITEFNFNKLMQSSVKQ</sequence>